<feature type="domain" description="DUF1468" evidence="2">
    <location>
        <begin position="14"/>
        <end position="161"/>
    </location>
</feature>
<dbReference type="Proteomes" id="UP000476332">
    <property type="component" value="Unassembled WGS sequence"/>
</dbReference>
<gene>
    <name evidence="3" type="ORF">GTW51_08740</name>
</gene>
<feature type="transmembrane region" description="Helical" evidence="1">
    <location>
        <begin position="91"/>
        <end position="124"/>
    </location>
</feature>
<evidence type="ECO:0000313" key="3">
    <source>
        <dbReference type="EMBL" id="NDV86788.1"/>
    </source>
</evidence>
<evidence type="ECO:0000256" key="1">
    <source>
        <dbReference type="SAM" id="Phobius"/>
    </source>
</evidence>
<dbReference type="EMBL" id="JAAAMJ010000004">
    <property type="protein sequence ID" value="NDV86788.1"/>
    <property type="molecule type" value="Genomic_DNA"/>
</dbReference>
<reference evidence="3 4" key="1">
    <citation type="submission" date="2020-01" db="EMBL/GenBank/DDBJ databases">
        <title>Genomes of bacteria type strains.</title>
        <authorList>
            <person name="Chen J."/>
            <person name="Zhu S."/>
            <person name="Chen J."/>
        </authorList>
    </citation>
    <scope>NUCLEOTIDE SEQUENCE [LARGE SCALE GENOMIC DNA]</scope>
    <source>
        <strain evidence="3 4">KCTC 52919</strain>
    </source>
</reference>
<proteinExistence type="predicted"/>
<keyword evidence="1" id="KW-1133">Transmembrane helix</keyword>
<accession>A0A6L9MGL2</accession>
<feature type="transmembrane region" description="Helical" evidence="1">
    <location>
        <begin position="12"/>
        <end position="31"/>
    </location>
</feature>
<dbReference type="InterPro" id="IPR009936">
    <property type="entry name" value="DUF1468"/>
</dbReference>
<dbReference type="Pfam" id="PF07331">
    <property type="entry name" value="TctB"/>
    <property type="match status" value="1"/>
</dbReference>
<comment type="caution">
    <text evidence="3">The sequence shown here is derived from an EMBL/GenBank/DDBJ whole genome shotgun (WGS) entry which is preliminary data.</text>
</comment>
<dbReference type="AlphaFoldDB" id="A0A6L9MGL2"/>
<evidence type="ECO:0000259" key="2">
    <source>
        <dbReference type="Pfam" id="PF07331"/>
    </source>
</evidence>
<dbReference type="RefSeq" id="WP_203565972.1">
    <property type="nucleotide sequence ID" value="NZ_JAAAMJ010000004.1"/>
</dbReference>
<feature type="transmembrane region" description="Helical" evidence="1">
    <location>
        <begin position="37"/>
        <end position="57"/>
    </location>
</feature>
<keyword evidence="4" id="KW-1185">Reference proteome</keyword>
<name>A0A6L9MGL2_9HYPH</name>
<protein>
    <recommendedName>
        <fullName evidence="2">DUF1468 domain-containing protein</fullName>
    </recommendedName>
</protein>
<feature type="transmembrane region" description="Helical" evidence="1">
    <location>
        <begin position="136"/>
        <end position="157"/>
    </location>
</feature>
<keyword evidence="1" id="KW-0812">Transmembrane</keyword>
<sequence>MASLRKPHDVPGTILAALFVALGAFLILQTGNMSPMGSVFPITVSVAMIVFALALILRNVVLGMRPVPAAADEAPGEAQPEASHESMPRRLLFLLAMIVWIVLIPILGFFVSSVLAYFAIMLVATHDRMSLREGAALVVIGLAILTVFYLVMARVLLIPMPTGMFL</sequence>
<keyword evidence="1" id="KW-0472">Membrane</keyword>
<organism evidence="3 4">
    <name type="scientific">Aurantimonas aggregata</name>
    <dbReference type="NCBI Taxonomy" id="2047720"/>
    <lineage>
        <taxon>Bacteria</taxon>
        <taxon>Pseudomonadati</taxon>
        <taxon>Pseudomonadota</taxon>
        <taxon>Alphaproteobacteria</taxon>
        <taxon>Hyphomicrobiales</taxon>
        <taxon>Aurantimonadaceae</taxon>
        <taxon>Aurantimonas</taxon>
    </lineage>
</organism>
<evidence type="ECO:0000313" key="4">
    <source>
        <dbReference type="Proteomes" id="UP000476332"/>
    </source>
</evidence>